<reference evidence="3" key="2">
    <citation type="submission" date="2012-11" db="EMBL/GenBank/DDBJ databases">
        <authorList>
            <person name="Kuo A."/>
            <person name="Curtis B.A."/>
            <person name="Tanifuji G."/>
            <person name="Burki F."/>
            <person name="Gruber A."/>
            <person name="Irimia M."/>
            <person name="Maruyama S."/>
            <person name="Arias M.C."/>
            <person name="Ball S.G."/>
            <person name="Gile G.H."/>
            <person name="Hirakawa Y."/>
            <person name="Hopkins J.F."/>
            <person name="Rensing S.A."/>
            <person name="Schmutz J."/>
            <person name="Symeonidi A."/>
            <person name="Elias M."/>
            <person name="Eveleigh R.J."/>
            <person name="Herman E.K."/>
            <person name="Klute M.J."/>
            <person name="Nakayama T."/>
            <person name="Obornik M."/>
            <person name="Reyes-Prieto A."/>
            <person name="Armbrust E.V."/>
            <person name="Aves S.J."/>
            <person name="Beiko R.G."/>
            <person name="Coutinho P."/>
            <person name="Dacks J.B."/>
            <person name="Durnford D.G."/>
            <person name="Fast N.M."/>
            <person name="Green B.R."/>
            <person name="Grisdale C."/>
            <person name="Hempe F."/>
            <person name="Henrissat B."/>
            <person name="Hoppner M.P."/>
            <person name="Ishida K.-I."/>
            <person name="Kim E."/>
            <person name="Koreny L."/>
            <person name="Kroth P.G."/>
            <person name="Liu Y."/>
            <person name="Malik S.-B."/>
            <person name="Maier U.G."/>
            <person name="McRose D."/>
            <person name="Mock T."/>
            <person name="Neilson J.A."/>
            <person name="Onodera N.T."/>
            <person name="Poole A.M."/>
            <person name="Pritham E.J."/>
            <person name="Richards T.A."/>
            <person name="Rocap G."/>
            <person name="Roy S.W."/>
            <person name="Sarai C."/>
            <person name="Schaack S."/>
            <person name="Shirato S."/>
            <person name="Slamovits C.H."/>
            <person name="Spencer D.F."/>
            <person name="Suzuki S."/>
            <person name="Worden A.Z."/>
            <person name="Zauner S."/>
            <person name="Barry K."/>
            <person name="Bell C."/>
            <person name="Bharti A.K."/>
            <person name="Crow J.A."/>
            <person name="Grimwood J."/>
            <person name="Kramer R."/>
            <person name="Lindquist E."/>
            <person name="Lucas S."/>
            <person name="Salamov A."/>
            <person name="McFadden G.I."/>
            <person name="Lane C.E."/>
            <person name="Keeling P.J."/>
            <person name="Gray M.W."/>
            <person name="Grigoriev I.V."/>
            <person name="Archibald J.M."/>
        </authorList>
    </citation>
    <scope>NUCLEOTIDE SEQUENCE</scope>
    <source>
        <strain evidence="3">CCMP2712</strain>
    </source>
</reference>
<accession>L1K218</accession>
<dbReference type="EMBL" id="JH992966">
    <property type="protein sequence ID" value="EKX54866.1"/>
    <property type="molecule type" value="Genomic_DNA"/>
</dbReference>
<dbReference type="KEGG" id="gtt:GUITHDRAFT_99518"/>
<evidence type="ECO:0000313" key="2">
    <source>
        <dbReference type="EnsemblProtists" id="EKX54866"/>
    </source>
</evidence>
<evidence type="ECO:0000313" key="1">
    <source>
        <dbReference type="EMBL" id="EKX54866.1"/>
    </source>
</evidence>
<gene>
    <name evidence="1" type="ORF">GUITHDRAFT_99518</name>
</gene>
<name>L1K218_GUITC</name>
<dbReference type="HOGENOM" id="CLU_640055_0_0_1"/>
<keyword evidence="3" id="KW-1185">Reference proteome</keyword>
<dbReference type="PaxDb" id="55529-EKX54866"/>
<dbReference type="EnsemblProtists" id="EKX54866">
    <property type="protein sequence ID" value="EKX54866"/>
    <property type="gene ID" value="GUITHDRAFT_99518"/>
</dbReference>
<dbReference type="Proteomes" id="UP000011087">
    <property type="component" value="Unassembled WGS sequence"/>
</dbReference>
<protein>
    <submittedName>
        <fullName evidence="1 2">Uncharacterized protein</fullName>
    </submittedName>
</protein>
<evidence type="ECO:0000313" key="3">
    <source>
        <dbReference type="Proteomes" id="UP000011087"/>
    </source>
</evidence>
<organism evidence="1">
    <name type="scientific">Guillardia theta (strain CCMP2712)</name>
    <name type="common">Cryptophyte</name>
    <dbReference type="NCBI Taxonomy" id="905079"/>
    <lineage>
        <taxon>Eukaryota</taxon>
        <taxon>Cryptophyceae</taxon>
        <taxon>Pyrenomonadales</taxon>
        <taxon>Geminigeraceae</taxon>
        <taxon>Guillardia</taxon>
    </lineage>
</organism>
<dbReference type="RefSeq" id="XP_005841846.1">
    <property type="nucleotide sequence ID" value="XM_005841789.1"/>
</dbReference>
<dbReference type="GeneID" id="17311494"/>
<dbReference type="AlphaFoldDB" id="L1K218"/>
<reference evidence="2" key="3">
    <citation type="submission" date="2015-06" db="UniProtKB">
        <authorList>
            <consortium name="EnsemblProtists"/>
        </authorList>
    </citation>
    <scope>IDENTIFICATION</scope>
</reference>
<proteinExistence type="predicted"/>
<reference evidence="1 3" key="1">
    <citation type="journal article" date="2012" name="Nature">
        <title>Algal genomes reveal evolutionary mosaicism and the fate of nucleomorphs.</title>
        <authorList>
            <consortium name="DOE Joint Genome Institute"/>
            <person name="Curtis B.A."/>
            <person name="Tanifuji G."/>
            <person name="Burki F."/>
            <person name="Gruber A."/>
            <person name="Irimia M."/>
            <person name="Maruyama S."/>
            <person name="Arias M.C."/>
            <person name="Ball S.G."/>
            <person name="Gile G.H."/>
            <person name="Hirakawa Y."/>
            <person name="Hopkins J.F."/>
            <person name="Kuo A."/>
            <person name="Rensing S.A."/>
            <person name="Schmutz J."/>
            <person name="Symeonidi A."/>
            <person name="Elias M."/>
            <person name="Eveleigh R.J."/>
            <person name="Herman E.K."/>
            <person name="Klute M.J."/>
            <person name="Nakayama T."/>
            <person name="Obornik M."/>
            <person name="Reyes-Prieto A."/>
            <person name="Armbrust E.V."/>
            <person name="Aves S.J."/>
            <person name="Beiko R.G."/>
            <person name="Coutinho P."/>
            <person name="Dacks J.B."/>
            <person name="Durnford D.G."/>
            <person name="Fast N.M."/>
            <person name="Green B.R."/>
            <person name="Grisdale C.J."/>
            <person name="Hempel F."/>
            <person name="Henrissat B."/>
            <person name="Hoppner M.P."/>
            <person name="Ishida K."/>
            <person name="Kim E."/>
            <person name="Koreny L."/>
            <person name="Kroth P.G."/>
            <person name="Liu Y."/>
            <person name="Malik S.B."/>
            <person name="Maier U.G."/>
            <person name="McRose D."/>
            <person name="Mock T."/>
            <person name="Neilson J.A."/>
            <person name="Onodera N.T."/>
            <person name="Poole A.M."/>
            <person name="Pritham E.J."/>
            <person name="Richards T.A."/>
            <person name="Rocap G."/>
            <person name="Roy S.W."/>
            <person name="Sarai C."/>
            <person name="Schaack S."/>
            <person name="Shirato S."/>
            <person name="Slamovits C.H."/>
            <person name="Spencer D.F."/>
            <person name="Suzuki S."/>
            <person name="Worden A.Z."/>
            <person name="Zauner S."/>
            <person name="Barry K."/>
            <person name="Bell C."/>
            <person name="Bharti A.K."/>
            <person name="Crow J.A."/>
            <person name="Grimwood J."/>
            <person name="Kramer R."/>
            <person name="Lindquist E."/>
            <person name="Lucas S."/>
            <person name="Salamov A."/>
            <person name="McFadden G.I."/>
            <person name="Lane C.E."/>
            <person name="Keeling P.J."/>
            <person name="Gray M.W."/>
            <person name="Grigoriev I.V."/>
            <person name="Archibald J.M."/>
        </authorList>
    </citation>
    <scope>NUCLEOTIDE SEQUENCE</scope>
    <source>
        <strain evidence="1 3">CCMP2712</strain>
    </source>
</reference>
<sequence length="429" mass="47813">MLRGDLVFQDSAHASPTTSGEAEKLKHDTFKTYFQPQEVKELLLAGHGEVFDEEGAIKRSFVESVAGKNGTKVFVSPYFPEDFPEERVGRIMSTQDLAQHVHQNLSCQENIMLRKLIPSNETVVAELPTVGFIGFPNSGEELAGSGSILLTDKNLYFLWSNYKWEAAAEETLKGTTICPCPCVGCWGCFQCCRTYSGGYSHLGVRESEDKISSVPVSYLTPGGVKCERSDRLKVLRNVSLSKECSSKDCCCSFCCSCKIWCLSLCTQCRYHGEMSFKFSSDQMNGSSIESKIINNIRNKSHDEKIYDGRFRVLSIKFFDVSTNQVHQVNCVVDKDAVPLEEMYKFSMTINSACKVQDYLQGYQQTNSMSFVDSGRVRGIKDSVMERNALLDLLKSFVNLMPLKVCCSLGARRSSSASTSCNCFRSGVNV</sequence>